<accession>A0ABQ8EQ36</accession>
<sequence length="229" mass="26171">APSFSAKPSANSDQSPPWGQPLILLKEKKKVLQAQLDPSRQSSESRAQLVTKHMPIEACLPHLCMGSRISENKQPRHDPDLRVPVLRMLRIPSIGYPVSRLSVCHQVLTVTQEDFWKLGKPAQAFWRRGNALFQEVLVYAMILLLTLLLWLFAPPNFLIRLELLLIDESFIGLHYVWHNECHLKQVFSESLTISPRRDIHRFTDHQFTISFGPIQQAARIVGKSISNPN</sequence>
<feature type="non-terminal residue" evidence="3">
    <location>
        <position position="1"/>
    </location>
</feature>
<evidence type="ECO:0000313" key="4">
    <source>
        <dbReference type="Proteomes" id="UP000824890"/>
    </source>
</evidence>
<keyword evidence="2" id="KW-0812">Transmembrane</keyword>
<protein>
    <submittedName>
        <fullName evidence="3">Uncharacterized protein</fullName>
    </submittedName>
</protein>
<evidence type="ECO:0000256" key="2">
    <source>
        <dbReference type="SAM" id="Phobius"/>
    </source>
</evidence>
<dbReference type="Proteomes" id="UP000824890">
    <property type="component" value="Unassembled WGS sequence"/>
</dbReference>
<reference evidence="3 4" key="1">
    <citation type="submission" date="2021-05" db="EMBL/GenBank/DDBJ databases">
        <title>Genome Assembly of Synthetic Allotetraploid Brassica napus Reveals Homoeologous Exchanges between Subgenomes.</title>
        <authorList>
            <person name="Davis J.T."/>
        </authorList>
    </citation>
    <scope>NUCLEOTIDE SEQUENCE [LARGE SCALE GENOMIC DNA]</scope>
    <source>
        <strain evidence="4">cv. Da-Ae</strain>
        <tissue evidence="3">Seedling</tissue>
    </source>
</reference>
<name>A0ABQ8EQ36_BRANA</name>
<feature type="region of interest" description="Disordered" evidence="1">
    <location>
        <begin position="1"/>
        <end position="20"/>
    </location>
</feature>
<organism evidence="3 4">
    <name type="scientific">Brassica napus</name>
    <name type="common">Rape</name>
    <dbReference type="NCBI Taxonomy" id="3708"/>
    <lineage>
        <taxon>Eukaryota</taxon>
        <taxon>Viridiplantae</taxon>
        <taxon>Streptophyta</taxon>
        <taxon>Embryophyta</taxon>
        <taxon>Tracheophyta</taxon>
        <taxon>Spermatophyta</taxon>
        <taxon>Magnoliopsida</taxon>
        <taxon>eudicotyledons</taxon>
        <taxon>Gunneridae</taxon>
        <taxon>Pentapetalae</taxon>
        <taxon>rosids</taxon>
        <taxon>malvids</taxon>
        <taxon>Brassicales</taxon>
        <taxon>Brassicaceae</taxon>
        <taxon>Brassiceae</taxon>
        <taxon>Brassica</taxon>
    </lineage>
</organism>
<gene>
    <name evidence="3" type="ORF">HID58_002378</name>
</gene>
<keyword evidence="4" id="KW-1185">Reference proteome</keyword>
<dbReference type="EMBL" id="JAGKQM010000001">
    <property type="protein sequence ID" value="KAH0942741.1"/>
    <property type="molecule type" value="Genomic_DNA"/>
</dbReference>
<keyword evidence="2" id="KW-1133">Transmembrane helix</keyword>
<proteinExistence type="predicted"/>
<keyword evidence="2" id="KW-0472">Membrane</keyword>
<evidence type="ECO:0000313" key="3">
    <source>
        <dbReference type="EMBL" id="KAH0942741.1"/>
    </source>
</evidence>
<evidence type="ECO:0000256" key="1">
    <source>
        <dbReference type="SAM" id="MobiDB-lite"/>
    </source>
</evidence>
<comment type="caution">
    <text evidence="3">The sequence shown here is derived from an EMBL/GenBank/DDBJ whole genome shotgun (WGS) entry which is preliminary data.</text>
</comment>
<feature type="compositionally biased region" description="Polar residues" evidence="1">
    <location>
        <begin position="1"/>
        <end position="17"/>
    </location>
</feature>
<feature type="transmembrane region" description="Helical" evidence="2">
    <location>
        <begin position="136"/>
        <end position="153"/>
    </location>
</feature>